<evidence type="ECO:0000313" key="3">
    <source>
        <dbReference type="Proteomes" id="UP001153269"/>
    </source>
</evidence>
<feature type="region of interest" description="Disordered" evidence="1">
    <location>
        <begin position="94"/>
        <end position="222"/>
    </location>
</feature>
<feature type="compositionally biased region" description="Pro residues" evidence="1">
    <location>
        <begin position="186"/>
        <end position="199"/>
    </location>
</feature>
<proteinExistence type="predicted"/>
<dbReference type="AlphaFoldDB" id="A0A9N7V8G7"/>
<evidence type="ECO:0000313" key="2">
    <source>
        <dbReference type="EMBL" id="CAB1444592.1"/>
    </source>
</evidence>
<gene>
    <name evidence="2" type="ORF">PLEPLA_LOCUS32308</name>
</gene>
<dbReference type="Proteomes" id="UP001153269">
    <property type="component" value="Unassembled WGS sequence"/>
</dbReference>
<feature type="compositionally biased region" description="Basic and acidic residues" evidence="1">
    <location>
        <begin position="103"/>
        <end position="112"/>
    </location>
</feature>
<protein>
    <submittedName>
        <fullName evidence="2">Uncharacterized protein</fullName>
    </submittedName>
</protein>
<organism evidence="2 3">
    <name type="scientific">Pleuronectes platessa</name>
    <name type="common">European plaice</name>
    <dbReference type="NCBI Taxonomy" id="8262"/>
    <lineage>
        <taxon>Eukaryota</taxon>
        <taxon>Metazoa</taxon>
        <taxon>Chordata</taxon>
        <taxon>Craniata</taxon>
        <taxon>Vertebrata</taxon>
        <taxon>Euteleostomi</taxon>
        <taxon>Actinopterygii</taxon>
        <taxon>Neopterygii</taxon>
        <taxon>Teleostei</taxon>
        <taxon>Neoteleostei</taxon>
        <taxon>Acanthomorphata</taxon>
        <taxon>Carangaria</taxon>
        <taxon>Pleuronectiformes</taxon>
        <taxon>Pleuronectoidei</taxon>
        <taxon>Pleuronectidae</taxon>
        <taxon>Pleuronectes</taxon>
    </lineage>
</organism>
<sequence length="222" mass="23986">MSGALMRKLLRGRGGEEERRRGGEEERRRGGSGRAVDGACHFGCGSIPVILVDWSPAFIRGGVCSKSATALQTAPLCLLPLKLTDTNTHTHITHIAHKCQRSPRSEEAEQGRSDPAALSTSPRPPEQSVRHRVGASEPRLSSCGRAADPRPGSARLSPAQLGTVQRRSARVHRPTREYMLHHYPPTTTPPLPSSSLPPPKPERVASVRAAPDQRGTRSENTA</sequence>
<evidence type="ECO:0000256" key="1">
    <source>
        <dbReference type="SAM" id="MobiDB-lite"/>
    </source>
</evidence>
<name>A0A9N7V8G7_PLEPL</name>
<reference evidence="2" key="1">
    <citation type="submission" date="2020-03" db="EMBL/GenBank/DDBJ databases">
        <authorList>
            <person name="Weist P."/>
        </authorList>
    </citation>
    <scope>NUCLEOTIDE SEQUENCE</scope>
</reference>
<keyword evidence="3" id="KW-1185">Reference proteome</keyword>
<feature type="compositionally biased region" description="Basic and acidic residues" evidence="1">
    <location>
        <begin position="13"/>
        <end position="29"/>
    </location>
</feature>
<accession>A0A9N7V8G7</accession>
<dbReference type="EMBL" id="CADEAL010003413">
    <property type="protein sequence ID" value="CAB1444592.1"/>
    <property type="molecule type" value="Genomic_DNA"/>
</dbReference>
<comment type="caution">
    <text evidence="2">The sequence shown here is derived from an EMBL/GenBank/DDBJ whole genome shotgun (WGS) entry which is preliminary data.</text>
</comment>
<feature type="region of interest" description="Disordered" evidence="1">
    <location>
        <begin position="1"/>
        <end position="34"/>
    </location>
</feature>